<dbReference type="EMBL" id="JARBHB010000007">
    <property type="protein sequence ID" value="KAJ8878561.1"/>
    <property type="molecule type" value="Genomic_DNA"/>
</dbReference>
<keyword evidence="1" id="KW-0472">Membrane</keyword>
<feature type="domain" description="PiggyBac transposable element-derived protein" evidence="2">
    <location>
        <begin position="45"/>
        <end position="200"/>
    </location>
</feature>
<evidence type="ECO:0000313" key="4">
    <source>
        <dbReference type="Proteomes" id="UP001159363"/>
    </source>
</evidence>
<keyword evidence="1" id="KW-0812">Transmembrane</keyword>
<sequence length="226" mass="26148">MNRWYPSRVHSPAQESNTAGASGIVYDFYGGSDTFLQHQFSSKEENMGLGSKGVVGLCQTIPNPALTTVYFDNFFTSLVLLYHLRQEHGSLVLESERYQLIRLSHAELLYRRWTMKKKFVVVKRVDNFVGREPITYVKRFSEMETKKQLDVPYPNIVKKYNVHVDVADMLIALYGTPLKAKKWYLTIFGHLLDLCVINAWLLNRREVAFMKEKYNDGTENFSGGCR</sequence>
<reference evidence="3 4" key="1">
    <citation type="submission" date="2023-02" db="EMBL/GenBank/DDBJ databases">
        <title>LHISI_Scaffold_Assembly.</title>
        <authorList>
            <person name="Stuart O.P."/>
            <person name="Cleave R."/>
            <person name="Magrath M.J.L."/>
            <person name="Mikheyev A.S."/>
        </authorList>
    </citation>
    <scope>NUCLEOTIDE SEQUENCE [LARGE SCALE GENOMIC DNA]</scope>
    <source>
        <strain evidence="3">Daus_M_001</strain>
        <tissue evidence="3">Leg muscle</tissue>
    </source>
</reference>
<dbReference type="PANTHER" id="PTHR47272:SF1">
    <property type="entry name" value="PIGGYBAC TRANSPOSABLE ELEMENT-DERIVED PROTEIN 3-LIKE"/>
    <property type="match status" value="1"/>
</dbReference>
<evidence type="ECO:0000259" key="2">
    <source>
        <dbReference type="Pfam" id="PF13843"/>
    </source>
</evidence>
<name>A0ABQ9H2P8_9NEOP</name>
<protein>
    <recommendedName>
        <fullName evidence="2">PiggyBac transposable element-derived protein domain-containing protein</fullName>
    </recommendedName>
</protein>
<dbReference type="Pfam" id="PF13843">
    <property type="entry name" value="DDE_Tnp_1_7"/>
    <property type="match status" value="1"/>
</dbReference>
<gene>
    <name evidence="3" type="ORF">PR048_019139</name>
</gene>
<evidence type="ECO:0000256" key="1">
    <source>
        <dbReference type="SAM" id="Phobius"/>
    </source>
</evidence>
<dbReference type="PANTHER" id="PTHR47272">
    <property type="entry name" value="DDE_TNP_1_7 DOMAIN-CONTAINING PROTEIN"/>
    <property type="match status" value="1"/>
</dbReference>
<comment type="caution">
    <text evidence="3">The sequence shown here is derived from an EMBL/GenBank/DDBJ whole genome shotgun (WGS) entry which is preliminary data.</text>
</comment>
<accession>A0ABQ9H2P8</accession>
<proteinExistence type="predicted"/>
<keyword evidence="4" id="KW-1185">Reference proteome</keyword>
<feature type="transmembrane region" description="Helical" evidence="1">
    <location>
        <begin position="183"/>
        <end position="203"/>
    </location>
</feature>
<evidence type="ECO:0000313" key="3">
    <source>
        <dbReference type="EMBL" id="KAJ8878561.1"/>
    </source>
</evidence>
<dbReference type="Proteomes" id="UP001159363">
    <property type="component" value="Chromosome 6"/>
</dbReference>
<keyword evidence="1" id="KW-1133">Transmembrane helix</keyword>
<dbReference type="InterPro" id="IPR029526">
    <property type="entry name" value="PGBD"/>
</dbReference>
<organism evidence="3 4">
    <name type="scientific">Dryococelus australis</name>
    <dbReference type="NCBI Taxonomy" id="614101"/>
    <lineage>
        <taxon>Eukaryota</taxon>
        <taxon>Metazoa</taxon>
        <taxon>Ecdysozoa</taxon>
        <taxon>Arthropoda</taxon>
        <taxon>Hexapoda</taxon>
        <taxon>Insecta</taxon>
        <taxon>Pterygota</taxon>
        <taxon>Neoptera</taxon>
        <taxon>Polyneoptera</taxon>
        <taxon>Phasmatodea</taxon>
        <taxon>Verophasmatodea</taxon>
        <taxon>Anareolatae</taxon>
        <taxon>Phasmatidae</taxon>
        <taxon>Eurycanthinae</taxon>
        <taxon>Dryococelus</taxon>
    </lineage>
</organism>